<feature type="compositionally biased region" description="Low complexity" evidence="4">
    <location>
        <begin position="137"/>
        <end position="155"/>
    </location>
</feature>
<evidence type="ECO:0000256" key="4">
    <source>
        <dbReference type="SAM" id="MobiDB-lite"/>
    </source>
</evidence>
<evidence type="ECO:0000256" key="2">
    <source>
        <dbReference type="ARBA" id="ARBA00023125"/>
    </source>
</evidence>
<reference evidence="6 7" key="1">
    <citation type="submission" date="2019-05" db="EMBL/GenBank/DDBJ databases">
        <title>Draft genome sequence of Actinomadura sp. 14C53.</title>
        <authorList>
            <person name="Saricaoglu S."/>
            <person name="Isik K."/>
        </authorList>
    </citation>
    <scope>NUCLEOTIDE SEQUENCE [LARGE SCALE GENOMIC DNA]</scope>
    <source>
        <strain evidence="6 7">14C53</strain>
    </source>
</reference>
<accession>A0A5C4JDX5</accession>
<feature type="region of interest" description="Disordered" evidence="4">
    <location>
        <begin position="122"/>
        <end position="155"/>
    </location>
</feature>
<evidence type="ECO:0000259" key="5">
    <source>
        <dbReference type="PROSITE" id="PS01124"/>
    </source>
</evidence>
<keyword evidence="2" id="KW-0238">DNA-binding</keyword>
<keyword evidence="3" id="KW-0804">Transcription</keyword>
<keyword evidence="1" id="KW-0805">Transcription regulation</keyword>
<dbReference type="GO" id="GO:0000976">
    <property type="term" value="F:transcription cis-regulatory region binding"/>
    <property type="evidence" value="ECO:0007669"/>
    <property type="project" value="TreeGrafter"/>
</dbReference>
<evidence type="ECO:0000256" key="3">
    <source>
        <dbReference type="ARBA" id="ARBA00023163"/>
    </source>
</evidence>
<sequence>MGPRTLQRRLSDEGTSWRDELERFRQQRVEHLLRETSMTLEAISARSGYSDPRALRRAVHRWYGRGPDVVTGRTGRLNLTRSVRWATSAVLPAALTALLPSQVWTNDMTSLRPGPVRGSGWGWRWSSTRSSPDRRSVPSTWTRPSTTSPATPAYG</sequence>
<gene>
    <name evidence="6" type="ORF">ETD83_14805</name>
</gene>
<dbReference type="AlphaFoldDB" id="A0A5C4JDX5"/>
<dbReference type="EMBL" id="VCKW01000064">
    <property type="protein sequence ID" value="TMR01193.1"/>
    <property type="molecule type" value="Genomic_DNA"/>
</dbReference>
<keyword evidence="7" id="KW-1185">Reference proteome</keyword>
<feature type="domain" description="HTH araC/xylS-type" evidence="5">
    <location>
        <begin position="1"/>
        <end position="73"/>
    </location>
</feature>
<dbReference type="InterPro" id="IPR018060">
    <property type="entry name" value="HTH_AraC"/>
</dbReference>
<dbReference type="PROSITE" id="PS01124">
    <property type="entry name" value="HTH_ARAC_FAMILY_2"/>
    <property type="match status" value="1"/>
</dbReference>
<protein>
    <submittedName>
        <fullName evidence="6">AraC family transcriptional regulator</fullName>
    </submittedName>
</protein>
<dbReference type="Gene3D" id="1.10.10.60">
    <property type="entry name" value="Homeodomain-like"/>
    <property type="match status" value="1"/>
</dbReference>
<dbReference type="OrthoDB" id="5241536at2"/>
<name>A0A5C4JDX5_9ACTN</name>
<comment type="caution">
    <text evidence="6">The sequence shown here is derived from an EMBL/GenBank/DDBJ whole genome shotgun (WGS) entry which is preliminary data.</text>
</comment>
<dbReference type="GO" id="GO:0003700">
    <property type="term" value="F:DNA-binding transcription factor activity"/>
    <property type="evidence" value="ECO:0007669"/>
    <property type="project" value="InterPro"/>
</dbReference>
<proteinExistence type="predicted"/>
<dbReference type="PANTHER" id="PTHR47894:SF4">
    <property type="entry name" value="HTH-TYPE TRANSCRIPTIONAL REGULATOR GADX"/>
    <property type="match status" value="1"/>
</dbReference>
<evidence type="ECO:0000256" key="1">
    <source>
        <dbReference type="ARBA" id="ARBA00023015"/>
    </source>
</evidence>
<organism evidence="6 7">
    <name type="scientific">Actinomadura soli</name>
    <dbReference type="NCBI Taxonomy" id="2508997"/>
    <lineage>
        <taxon>Bacteria</taxon>
        <taxon>Bacillati</taxon>
        <taxon>Actinomycetota</taxon>
        <taxon>Actinomycetes</taxon>
        <taxon>Streptosporangiales</taxon>
        <taxon>Thermomonosporaceae</taxon>
        <taxon>Actinomadura</taxon>
    </lineage>
</organism>
<dbReference type="GO" id="GO:0005829">
    <property type="term" value="C:cytosol"/>
    <property type="evidence" value="ECO:0007669"/>
    <property type="project" value="TreeGrafter"/>
</dbReference>
<evidence type="ECO:0000313" key="6">
    <source>
        <dbReference type="EMBL" id="TMR01193.1"/>
    </source>
</evidence>
<dbReference type="PANTHER" id="PTHR47894">
    <property type="entry name" value="HTH-TYPE TRANSCRIPTIONAL REGULATOR GADX"/>
    <property type="match status" value="1"/>
</dbReference>
<dbReference type="Pfam" id="PF12833">
    <property type="entry name" value="HTH_18"/>
    <property type="match status" value="1"/>
</dbReference>
<dbReference type="SUPFAM" id="SSF46689">
    <property type="entry name" value="Homeodomain-like"/>
    <property type="match status" value="1"/>
</dbReference>
<dbReference type="Proteomes" id="UP000309174">
    <property type="component" value="Unassembled WGS sequence"/>
</dbReference>
<evidence type="ECO:0000313" key="7">
    <source>
        <dbReference type="Proteomes" id="UP000309174"/>
    </source>
</evidence>
<dbReference type="InterPro" id="IPR009057">
    <property type="entry name" value="Homeodomain-like_sf"/>
</dbReference>
<dbReference type="SMART" id="SM00342">
    <property type="entry name" value="HTH_ARAC"/>
    <property type="match status" value="1"/>
</dbReference>